<protein>
    <recommendedName>
        <fullName evidence="6">Major facilitator superfamily (MFS) profile domain-containing protein</fullName>
    </recommendedName>
</protein>
<accession>A0A0P9HBL1</accession>
<proteinExistence type="predicted"/>
<feature type="transmembrane region" description="Helical" evidence="5">
    <location>
        <begin position="150"/>
        <end position="172"/>
    </location>
</feature>
<keyword evidence="8" id="KW-1185">Reference proteome</keyword>
<feature type="transmembrane region" description="Helical" evidence="5">
    <location>
        <begin position="178"/>
        <end position="197"/>
    </location>
</feature>
<dbReference type="AlphaFoldDB" id="A0A0P9HBL1"/>
<name>A0A0P9HBL1_9CHLR</name>
<gene>
    <name evidence="7" type="ORF">SE17_19070</name>
</gene>
<evidence type="ECO:0000256" key="4">
    <source>
        <dbReference type="ARBA" id="ARBA00023136"/>
    </source>
</evidence>
<dbReference type="InterPro" id="IPR011701">
    <property type="entry name" value="MFS"/>
</dbReference>
<feature type="non-terminal residue" evidence="7">
    <location>
        <position position="264"/>
    </location>
</feature>
<reference evidence="7 8" key="1">
    <citation type="submission" date="2015-09" db="EMBL/GenBank/DDBJ databases">
        <title>Draft genome sequence of Kouleothrix aurantiaca JCM 19913.</title>
        <authorList>
            <person name="Hemp J."/>
        </authorList>
    </citation>
    <scope>NUCLEOTIDE SEQUENCE [LARGE SCALE GENOMIC DNA]</scope>
    <source>
        <strain evidence="7 8">COM-B</strain>
    </source>
</reference>
<dbReference type="InterPro" id="IPR020846">
    <property type="entry name" value="MFS_dom"/>
</dbReference>
<feature type="transmembrane region" description="Helical" evidence="5">
    <location>
        <begin position="121"/>
        <end position="138"/>
    </location>
</feature>
<feature type="transmembrane region" description="Helical" evidence="5">
    <location>
        <begin position="27"/>
        <end position="49"/>
    </location>
</feature>
<evidence type="ECO:0000259" key="6">
    <source>
        <dbReference type="PROSITE" id="PS50850"/>
    </source>
</evidence>
<evidence type="ECO:0000256" key="3">
    <source>
        <dbReference type="ARBA" id="ARBA00022989"/>
    </source>
</evidence>
<dbReference type="PANTHER" id="PTHR23501">
    <property type="entry name" value="MAJOR FACILITATOR SUPERFAMILY"/>
    <property type="match status" value="1"/>
</dbReference>
<evidence type="ECO:0000256" key="2">
    <source>
        <dbReference type="ARBA" id="ARBA00022692"/>
    </source>
</evidence>
<dbReference type="GO" id="GO:0005886">
    <property type="term" value="C:plasma membrane"/>
    <property type="evidence" value="ECO:0007669"/>
    <property type="project" value="UniProtKB-SubCell"/>
</dbReference>
<feature type="transmembrane region" description="Helical" evidence="5">
    <location>
        <begin position="240"/>
        <end position="260"/>
    </location>
</feature>
<organism evidence="7 8">
    <name type="scientific">Kouleothrix aurantiaca</name>
    <dbReference type="NCBI Taxonomy" id="186479"/>
    <lineage>
        <taxon>Bacteria</taxon>
        <taxon>Bacillati</taxon>
        <taxon>Chloroflexota</taxon>
        <taxon>Chloroflexia</taxon>
        <taxon>Chloroflexales</taxon>
        <taxon>Roseiflexineae</taxon>
        <taxon>Roseiflexaceae</taxon>
        <taxon>Kouleothrix</taxon>
    </lineage>
</organism>
<evidence type="ECO:0000313" key="7">
    <source>
        <dbReference type="EMBL" id="KPV51816.1"/>
    </source>
</evidence>
<dbReference type="Gene3D" id="1.20.1250.20">
    <property type="entry name" value="MFS general substrate transporter like domains"/>
    <property type="match status" value="1"/>
</dbReference>
<dbReference type="SUPFAM" id="SSF103473">
    <property type="entry name" value="MFS general substrate transporter"/>
    <property type="match status" value="1"/>
</dbReference>
<keyword evidence="4 5" id="KW-0472">Membrane</keyword>
<sequence length="264" mass="26893">MVHDITKNPPATAPAAPSVWDRAHWQITLGLLLVISGAAFEALAVATILPATVRDLGGLNLYGWAFSAFMLANLVGITIAGAEADRQGPARPLILGAGVFVVGLLIVGFAPSMLVVIAGRAVQGFGSGVISSVAYVSIGRGYPEALKPRMLAMSASAWVIPGLIGRALAGVIADMLGWRWVFLGLVPFILLGAGLALPGLRPLSGNSDSPREWRTARLAVMLAAGAGMALAALTTPNTLLAVALGVAGLALGIPSLLQLLPAGT</sequence>
<evidence type="ECO:0000256" key="1">
    <source>
        <dbReference type="ARBA" id="ARBA00004651"/>
    </source>
</evidence>
<feature type="transmembrane region" description="Helical" evidence="5">
    <location>
        <begin position="93"/>
        <end position="115"/>
    </location>
</feature>
<dbReference type="Pfam" id="PF07690">
    <property type="entry name" value="MFS_1"/>
    <property type="match status" value="1"/>
</dbReference>
<dbReference type="GO" id="GO:0022857">
    <property type="term" value="F:transmembrane transporter activity"/>
    <property type="evidence" value="ECO:0007669"/>
    <property type="project" value="InterPro"/>
</dbReference>
<dbReference type="PROSITE" id="PS50850">
    <property type="entry name" value="MFS"/>
    <property type="match status" value="1"/>
</dbReference>
<evidence type="ECO:0000313" key="8">
    <source>
        <dbReference type="Proteomes" id="UP000050509"/>
    </source>
</evidence>
<comment type="caution">
    <text evidence="7">The sequence shown here is derived from an EMBL/GenBank/DDBJ whole genome shotgun (WGS) entry which is preliminary data.</text>
</comment>
<dbReference type="EMBL" id="LJCR01000763">
    <property type="protein sequence ID" value="KPV51816.1"/>
    <property type="molecule type" value="Genomic_DNA"/>
</dbReference>
<keyword evidence="3 5" id="KW-1133">Transmembrane helix</keyword>
<feature type="transmembrane region" description="Helical" evidence="5">
    <location>
        <begin position="218"/>
        <end position="234"/>
    </location>
</feature>
<dbReference type="Proteomes" id="UP000050509">
    <property type="component" value="Unassembled WGS sequence"/>
</dbReference>
<feature type="domain" description="Major facilitator superfamily (MFS) profile" evidence="6">
    <location>
        <begin position="27"/>
        <end position="264"/>
    </location>
</feature>
<feature type="transmembrane region" description="Helical" evidence="5">
    <location>
        <begin position="61"/>
        <end position="81"/>
    </location>
</feature>
<dbReference type="InterPro" id="IPR036259">
    <property type="entry name" value="MFS_trans_sf"/>
</dbReference>
<dbReference type="PANTHER" id="PTHR23501:SF154">
    <property type="entry name" value="MULTIDRUG-EFFLUX TRANSPORTER RV1634-RELATED"/>
    <property type="match status" value="1"/>
</dbReference>
<comment type="subcellular location">
    <subcellularLocation>
        <location evidence="1">Cell membrane</location>
        <topology evidence="1">Multi-pass membrane protein</topology>
    </subcellularLocation>
</comment>
<evidence type="ECO:0000256" key="5">
    <source>
        <dbReference type="SAM" id="Phobius"/>
    </source>
</evidence>
<keyword evidence="2 5" id="KW-0812">Transmembrane</keyword>